<keyword evidence="1" id="KW-0732">Signal</keyword>
<dbReference type="AlphaFoldDB" id="A0A1H3ZIX1"/>
<evidence type="ECO:0000313" key="3">
    <source>
        <dbReference type="EMBL" id="SEA23719.1"/>
    </source>
</evidence>
<feature type="signal peptide" evidence="1">
    <location>
        <begin position="1"/>
        <end position="19"/>
    </location>
</feature>
<dbReference type="RefSeq" id="WP_093241509.1">
    <property type="nucleotide sequence ID" value="NZ_FNQF01000004.1"/>
</dbReference>
<dbReference type="Proteomes" id="UP000198820">
    <property type="component" value="Unassembled WGS sequence"/>
</dbReference>
<accession>A0A1H3ZIX1</accession>
<evidence type="ECO:0000313" key="4">
    <source>
        <dbReference type="Proteomes" id="UP000198820"/>
    </source>
</evidence>
<sequence length="407" mass="47334">MKKQLLSLLLFIIGLNSYAQITFEEGYFINNSGQKITCLIKNVDWKNTPTQIEYKLQENDEAQLKSIETLNEFGINGISKYIKAKVEIDRSSKNINRLSQNRNPIFSEENLFLKVLVEGQANLYEYNDGNLLRYFYSLKDSEIKQLIYKKYKTVNGDVSENNRYRQQLWSDLSCDGFDQQKLEYINYSKRDLVKQFTKFNDCVESDYINFNAKDKRDFFHLTIKPRLNISSLTFGNSLSDIDPIEFDDETGFGIGIDLEFVLPFNKNKWAITLEPAYQSFKSESSSPTDNIVGGERVAIVDYSSIEIPIGLRHYFYINKKSAIYLNAAYVMDFSMSSSVEFTRKDGSNLNTIEVKKGNNIAFGAGYQYNKKFSLEFRYQTNRDILDSYEYWSSDYSSMSFILGYQLF</sequence>
<feature type="domain" description="Outer membrane protein beta-barrel" evidence="2">
    <location>
        <begin position="232"/>
        <end position="379"/>
    </location>
</feature>
<reference evidence="3 4" key="1">
    <citation type="submission" date="2016-10" db="EMBL/GenBank/DDBJ databases">
        <authorList>
            <person name="de Groot N.N."/>
        </authorList>
    </citation>
    <scope>NUCLEOTIDE SEQUENCE [LARGE SCALE GENOMIC DNA]</scope>
    <source>
        <strain evidence="3 4">DSM 23581</strain>
    </source>
</reference>
<protein>
    <submittedName>
        <fullName evidence="3">Outer membrane protein beta-barrel domain-containing protein</fullName>
    </submittedName>
</protein>
<dbReference type="STRING" id="908615.SAMN05421540_10496"/>
<dbReference type="EMBL" id="FNQF01000004">
    <property type="protein sequence ID" value="SEA23719.1"/>
    <property type="molecule type" value="Genomic_DNA"/>
</dbReference>
<name>A0A1H3ZIX1_9FLAO</name>
<gene>
    <name evidence="3" type="ORF">SAMN05421540_10496</name>
</gene>
<keyword evidence="4" id="KW-1185">Reference proteome</keyword>
<dbReference type="Pfam" id="PF13568">
    <property type="entry name" value="OMP_b-brl_2"/>
    <property type="match status" value="1"/>
</dbReference>
<feature type="chain" id="PRO_5011444995" evidence="1">
    <location>
        <begin position="20"/>
        <end position="407"/>
    </location>
</feature>
<evidence type="ECO:0000259" key="2">
    <source>
        <dbReference type="Pfam" id="PF13568"/>
    </source>
</evidence>
<evidence type="ECO:0000256" key="1">
    <source>
        <dbReference type="SAM" id="SignalP"/>
    </source>
</evidence>
<proteinExistence type="predicted"/>
<dbReference type="InterPro" id="IPR025665">
    <property type="entry name" value="Beta-barrel_OMP_2"/>
</dbReference>
<organism evidence="3 4">
    <name type="scientific">Psychroflexus halocasei</name>
    <dbReference type="NCBI Taxonomy" id="908615"/>
    <lineage>
        <taxon>Bacteria</taxon>
        <taxon>Pseudomonadati</taxon>
        <taxon>Bacteroidota</taxon>
        <taxon>Flavobacteriia</taxon>
        <taxon>Flavobacteriales</taxon>
        <taxon>Flavobacteriaceae</taxon>
        <taxon>Psychroflexus</taxon>
    </lineage>
</organism>